<accession>A0AA88VJA6</accession>
<dbReference type="SUPFAM" id="SSF47699">
    <property type="entry name" value="Bifunctional inhibitor/lipid-transfer protein/seed storage 2S albumin"/>
    <property type="match status" value="1"/>
</dbReference>
<evidence type="ECO:0000313" key="5">
    <source>
        <dbReference type="EMBL" id="KAK3007265.1"/>
    </source>
</evidence>
<dbReference type="InterPro" id="IPR016140">
    <property type="entry name" value="Bifunc_inhib/LTP/seed_store"/>
</dbReference>
<keyword evidence="2" id="KW-0732">Signal</keyword>
<dbReference type="PANTHER" id="PTHR33122:SF63">
    <property type="entry name" value="BIFUNCTIONAL INHIBITOR_PLANT LIPID TRANSFER PROTEIN_SEED STORAGE HELICAL DOMAIN-CONTAINING PROTEIN"/>
    <property type="match status" value="1"/>
</dbReference>
<reference evidence="5" key="1">
    <citation type="submission" date="2022-12" db="EMBL/GenBank/DDBJ databases">
        <title>Draft genome assemblies for two species of Escallonia (Escalloniales).</title>
        <authorList>
            <person name="Chanderbali A."/>
            <person name="Dervinis C."/>
            <person name="Anghel I."/>
            <person name="Soltis D."/>
            <person name="Soltis P."/>
            <person name="Zapata F."/>
        </authorList>
    </citation>
    <scope>NUCLEOTIDE SEQUENCE</scope>
    <source>
        <strain evidence="5">UCBG64.0493</strain>
        <tissue evidence="5">Leaf</tissue>
    </source>
</reference>
<feature type="compositionally biased region" description="Basic residues" evidence="1">
    <location>
        <begin position="233"/>
        <end position="243"/>
    </location>
</feature>
<dbReference type="Gene3D" id="1.10.110.10">
    <property type="entry name" value="Plant lipid-transfer and hydrophobic proteins"/>
    <property type="match status" value="1"/>
</dbReference>
<dbReference type="EMBL" id="JAVXUP010001883">
    <property type="protein sequence ID" value="KAK3007265.1"/>
    <property type="molecule type" value="Genomic_DNA"/>
</dbReference>
<evidence type="ECO:0000256" key="1">
    <source>
        <dbReference type="SAM" id="MobiDB-lite"/>
    </source>
</evidence>
<evidence type="ECO:0000259" key="3">
    <source>
        <dbReference type="Pfam" id="PF03732"/>
    </source>
</evidence>
<dbReference type="InterPro" id="IPR036312">
    <property type="entry name" value="Bifun_inhib/LTP/seed_sf"/>
</dbReference>
<feature type="chain" id="PRO_5041680729" description="Bifunctional inhibitor/plant lipid transfer protein/seed storage helical domain-containing protein" evidence="2">
    <location>
        <begin position="30"/>
        <end position="243"/>
    </location>
</feature>
<dbReference type="PANTHER" id="PTHR33122">
    <property type="entry name" value="LIPID BINDING PROTEIN-RELATED"/>
    <property type="match status" value="1"/>
</dbReference>
<feature type="domain" description="Bifunctional inhibitor/plant lipid transfer protein/seed storage helical" evidence="4">
    <location>
        <begin position="27"/>
        <end position="104"/>
    </location>
</feature>
<dbReference type="InterPro" id="IPR039265">
    <property type="entry name" value="DIR1-like"/>
</dbReference>
<gene>
    <name evidence="5" type="ORF">RJ639_017686</name>
</gene>
<dbReference type="AlphaFoldDB" id="A0AA88VJA6"/>
<feature type="region of interest" description="Disordered" evidence="1">
    <location>
        <begin position="219"/>
        <end position="243"/>
    </location>
</feature>
<dbReference type="GO" id="GO:0009627">
    <property type="term" value="P:systemic acquired resistance"/>
    <property type="evidence" value="ECO:0007669"/>
    <property type="project" value="InterPro"/>
</dbReference>
<feature type="signal peptide" evidence="2">
    <location>
        <begin position="1"/>
        <end position="29"/>
    </location>
</feature>
<name>A0AA88VJA6_9ASTE</name>
<evidence type="ECO:0008006" key="7">
    <source>
        <dbReference type="Google" id="ProtNLM"/>
    </source>
</evidence>
<sequence>MEVHGKAALVALLLVAIASHGVVFQVSNAQSICNVSEEGLMACRPSVTPPNPPPPSGICCSAISHADIRCFCSYRNSPALPAFGVDPNLAMMLPAKCKLPHPAHCFKRHYVPFLSDYLTKGRKHFVSKRSRRKNLVSLLNVVQEKNESVSHYLRRFNAATLKIDNLDESVKYTSFLRGLQPMSKFAFSANKSPPMNMGALLDKANKYIQVAEYLEALQGQQHRNGHDQEKTLLRKHPREQKEL</sequence>
<dbReference type="Pfam" id="PF03732">
    <property type="entry name" value="Retrotrans_gag"/>
    <property type="match status" value="1"/>
</dbReference>
<evidence type="ECO:0000256" key="2">
    <source>
        <dbReference type="SAM" id="SignalP"/>
    </source>
</evidence>
<dbReference type="Pfam" id="PF14368">
    <property type="entry name" value="LTP_2"/>
    <property type="match status" value="1"/>
</dbReference>
<keyword evidence="6" id="KW-1185">Reference proteome</keyword>
<protein>
    <recommendedName>
        <fullName evidence="7">Bifunctional inhibitor/plant lipid transfer protein/seed storage helical domain-containing protein</fullName>
    </recommendedName>
</protein>
<dbReference type="Proteomes" id="UP001188597">
    <property type="component" value="Unassembled WGS sequence"/>
</dbReference>
<dbReference type="GO" id="GO:0005504">
    <property type="term" value="F:fatty acid binding"/>
    <property type="evidence" value="ECO:0007669"/>
    <property type="project" value="InterPro"/>
</dbReference>
<evidence type="ECO:0000313" key="6">
    <source>
        <dbReference type="Proteomes" id="UP001188597"/>
    </source>
</evidence>
<proteinExistence type="predicted"/>
<organism evidence="5 6">
    <name type="scientific">Escallonia herrerae</name>
    <dbReference type="NCBI Taxonomy" id="1293975"/>
    <lineage>
        <taxon>Eukaryota</taxon>
        <taxon>Viridiplantae</taxon>
        <taxon>Streptophyta</taxon>
        <taxon>Embryophyta</taxon>
        <taxon>Tracheophyta</taxon>
        <taxon>Spermatophyta</taxon>
        <taxon>Magnoliopsida</taxon>
        <taxon>eudicotyledons</taxon>
        <taxon>Gunneridae</taxon>
        <taxon>Pentapetalae</taxon>
        <taxon>asterids</taxon>
        <taxon>campanulids</taxon>
        <taxon>Escalloniales</taxon>
        <taxon>Escalloniaceae</taxon>
        <taxon>Escallonia</taxon>
    </lineage>
</organism>
<evidence type="ECO:0000259" key="4">
    <source>
        <dbReference type="Pfam" id="PF14368"/>
    </source>
</evidence>
<dbReference type="InterPro" id="IPR005162">
    <property type="entry name" value="Retrotrans_gag_dom"/>
</dbReference>
<dbReference type="CDD" id="cd04660">
    <property type="entry name" value="nsLTP_like"/>
    <property type="match status" value="1"/>
</dbReference>
<feature type="domain" description="Retrotransposon gag" evidence="3">
    <location>
        <begin position="122"/>
        <end position="181"/>
    </location>
</feature>
<dbReference type="InterPro" id="IPR044741">
    <property type="entry name" value="NsLTP-like"/>
</dbReference>
<comment type="caution">
    <text evidence="5">The sequence shown here is derived from an EMBL/GenBank/DDBJ whole genome shotgun (WGS) entry which is preliminary data.</text>
</comment>